<reference evidence="2" key="1">
    <citation type="journal article" date="2020" name="Fungal Divers.">
        <title>Resolving the Mortierellaceae phylogeny through synthesis of multi-gene phylogenetics and phylogenomics.</title>
        <authorList>
            <person name="Vandepol N."/>
            <person name="Liber J."/>
            <person name="Desiro A."/>
            <person name="Na H."/>
            <person name="Kennedy M."/>
            <person name="Barry K."/>
            <person name="Grigoriev I.V."/>
            <person name="Miller A.N."/>
            <person name="O'Donnell K."/>
            <person name="Stajich J.E."/>
            <person name="Bonito G."/>
        </authorList>
    </citation>
    <scope>NUCLEOTIDE SEQUENCE</scope>
    <source>
        <strain evidence="2">MES-2147</strain>
    </source>
</reference>
<protein>
    <submittedName>
        <fullName evidence="2">Uncharacterized protein</fullName>
    </submittedName>
</protein>
<evidence type="ECO:0000313" key="3">
    <source>
        <dbReference type="Proteomes" id="UP000749646"/>
    </source>
</evidence>
<sequence length="283" mass="30322">MSLLRLTAHRSINAAVIHNTRAIIRLPIVATRTFTSTLPNGVPQIEHHPKHDIVKNAPGWKHENASQSEANVKADRAPHPSDLRTLQDESVEHLKNIFSSSSSQSATQTAKEAVNDLKNKAQSMGENLSQKAKGVGENMVENTMGTTRTAGEYATKQGKEMADKSKMEAERVKKGVEEKGESWKDSVKSGAEKVKKDATTTSAKTGENVVESVKSGAEKLKKGAEATGESVMGNVKYGAEKVKKGAEATGENVMGTVKSGAEKVTQFVKESVNSAKKAVGLDK</sequence>
<dbReference type="OrthoDB" id="529205at2759"/>
<organism evidence="2 3">
    <name type="scientific">Modicella reniformis</name>
    <dbReference type="NCBI Taxonomy" id="1440133"/>
    <lineage>
        <taxon>Eukaryota</taxon>
        <taxon>Fungi</taxon>
        <taxon>Fungi incertae sedis</taxon>
        <taxon>Mucoromycota</taxon>
        <taxon>Mortierellomycotina</taxon>
        <taxon>Mortierellomycetes</taxon>
        <taxon>Mortierellales</taxon>
        <taxon>Mortierellaceae</taxon>
        <taxon>Modicella</taxon>
    </lineage>
</organism>
<comment type="caution">
    <text evidence="2">The sequence shown here is derived from an EMBL/GenBank/DDBJ whole genome shotgun (WGS) entry which is preliminary data.</text>
</comment>
<evidence type="ECO:0000313" key="2">
    <source>
        <dbReference type="EMBL" id="KAF9962799.1"/>
    </source>
</evidence>
<keyword evidence="3" id="KW-1185">Reference proteome</keyword>
<dbReference type="Gene3D" id="1.20.120.20">
    <property type="entry name" value="Apolipoprotein"/>
    <property type="match status" value="1"/>
</dbReference>
<proteinExistence type="predicted"/>
<dbReference type="Proteomes" id="UP000749646">
    <property type="component" value="Unassembled WGS sequence"/>
</dbReference>
<feature type="compositionally biased region" description="Basic and acidic residues" evidence="1">
    <location>
        <begin position="174"/>
        <end position="198"/>
    </location>
</feature>
<dbReference type="InterPro" id="IPR001058">
    <property type="entry name" value="Synuclein"/>
</dbReference>
<dbReference type="PRINTS" id="PR01211">
    <property type="entry name" value="SYNUCLEIN"/>
</dbReference>
<dbReference type="SUPFAM" id="SSF58113">
    <property type="entry name" value="Apolipoprotein A-I"/>
    <property type="match status" value="1"/>
</dbReference>
<gene>
    <name evidence="2" type="ORF">BGZ65_007891</name>
</gene>
<evidence type="ECO:0000256" key="1">
    <source>
        <dbReference type="SAM" id="MobiDB-lite"/>
    </source>
</evidence>
<feature type="region of interest" description="Disordered" evidence="1">
    <location>
        <begin position="174"/>
        <end position="205"/>
    </location>
</feature>
<accession>A0A9P6M2G8</accession>
<dbReference type="AlphaFoldDB" id="A0A9P6M2G8"/>
<dbReference type="EMBL" id="JAAAHW010006354">
    <property type="protein sequence ID" value="KAF9962799.1"/>
    <property type="molecule type" value="Genomic_DNA"/>
</dbReference>
<name>A0A9P6M2G8_9FUNG</name>